<evidence type="ECO:0000313" key="14">
    <source>
        <dbReference type="Proteomes" id="UP000598271"/>
    </source>
</evidence>
<dbReference type="SUPFAM" id="SSF56935">
    <property type="entry name" value="Porins"/>
    <property type="match status" value="1"/>
</dbReference>
<dbReference type="Pfam" id="PF00593">
    <property type="entry name" value="TonB_dep_Rec_b-barrel"/>
    <property type="match status" value="1"/>
</dbReference>
<dbReference type="AlphaFoldDB" id="A0A8J3GAQ4"/>
<reference evidence="13 14" key="1">
    <citation type="journal article" date="2014" name="Int. J. Syst. Evol. Microbiol.">
        <title>Complete genome sequence of Corynebacterium casei LMG S-19264T (=DSM 44701T), isolated from a smear-ripened cheese.</title>
        <authorList>
            <consortium name="US DOE Joint Genome Institute (JGI-PGF)"/>
            <person name="Walter F."/>
            <person name="Albersmeier A."/>
            <person name="Kalinowski J."/>
            <person name="Ruckert C."/>
        </authorList>
    </citation>
    <scope>NUCLEOTIDE SEQUENCE [LARGE SCALE GENOMIC DNA]</scope>
    <source>
        <strain evidence="13 14">KCTC 12866</strain>
    </source>
</reference>
<comment type="subcellular location">
    <subcellularLocation>
        <location evidence="1 8">Cell outer membrane</location>
        <topology evidence="1 8">Multi-pass membrane protein</topology>
    </subcellularLocation>
</comment>
<dbReference type="Gene3D" id="2.170.130.10">
    <property type="entry name" value="TonB-dependent receptor, plug domain"/>
    <property type="match status" value="1"/>
</dbReference>
<keyword evidence="14" id="KW-1185">Reference proteome</keyword>
<feature type="region of interest" description="Disordered" evidence="10">
    <location>
        <begin position="879"/>
        <end position="898"/>
    </location>
</feature>
<keyword evidence="2 8" id="KW-0813">Transport</keyword>
<keyword evidence="5 9" id="KW-0798">TonB box</keyword>
<evidence type="ECO:0000256" key="7">
    <source>
        <dbReference type="ARBA" id="ARBA00023237"/>
    </source>
</evidence>
<keyword evidence="4 8" id="KW-0812">Transmembrane</keyword>
<evidence type="ECO:0000256" key="2">
    <source>
        <dbReference type="ARBA" id="ARBA00022448"/>
    </source>
</evidence>
<dbReference type="GO" id="GO:0009279">
    <property type="term" value="C:cell outer membrane"/>
    <property type="evidence" value="ECO:0007669"/>
    <property type="project" value="UniProtKB-SubCell"/>
</dbReference>
<feature type="domain" description="TonB-dependent receptor plug" evidence="12">
    <location>
        <begin position="101"/>
        <end position="208"/>
    </location>
</feature>
<comment type="caution">
    <text evidence="13">The sequence shown here is derived from an EMBL/GenBank/DDBJ whole genome shotgun (WGS) entry which is preliminary data.</text>
</comment>
<evidence type="ECO:0000256" key="9">
    <source>
        <dbReference type="RuleBase" id="RU003357"/>
    </source>
</evidence>
<dbReference type="InterPro" id="IPR000531">
    <property type="entry name" value="Beta-barrel_TonB"/>
</dbReference>
<dbReference type="PROSITE" id="PS52016">
    <property type="entry name" value="TONB_DEPENDENT_REC_3"/>
    <property type="match status" value="1"/>
</dbReference>
<dbReference type="EMBL" id="BMXF01000002">
    <property type="protein sequence ID" value="GHB71727.1"/>
    <property type="molecule type" value="Genomic_DNA"/>
</dbReference>
<name>A0A8J3GAQ4_9BACT</name>
<dbReference type="FunFam" id="2.170.130.10:FF:000008">
    <property type="entry name" value="SusC/RagA family TonB-linked outer membrane protein"/>
    <property type="match status" value="1"/>
</dbReference>
<dbReference type="InterPro" id="IPR008969">
    <property type="entry name" value="CarboxyPept-like_regulatory"/>
</dbReference>
<dbReference type="InterPro" id="IPR039426">
    <property type="entry name" value="TonB-dep_rcpt-like"/>
</dbReference>
<sequence length="991" mass="108280">MHTLLAQDRAITGTVTSTEDNTGVPGVTVVLKNSNAGTTTDADGNYRINATGANPTLVFSAVGFATQEIAVGNRSVVDVKLGVDLKTLNEVVVTGYGTQKKSQVTGAISSVSAKAIGELPVTNAQQALQGRAAGVDVNMAGSKPGATPQIRIRGRRSFNASNDPLFVVDGIPLSGGIEDINPNDIASMEILKDASSTAIYGSRGSNGVVIITTKRGTPGKTTVSVDAYSGINKSLGRIDVFNGPEFAEYKRESRRAGGHYPAGPATDAADAVIFEPVELESIKLGRSTDYPDALLRTGSINNYQVGVSGGTEKTVFNISGNYFKDKGVVKNQDLTRYTFRVNLDHKINDKLRLGISSLTSHYVRNGENFNPLGGALAENPLGKPYDDEGNLIFLPTQDGLRTNPLAEIVPGAIIDERKNYRIFNSIYAEWDIIDGLKYRVNFGPDFKIDRYGRYFGSQTNARRGAPASGSVGNQFTFNYTIENLLNYNKQFNEVHNLGVTLLQSYQKDNYENSFINVTGIPAATQQFYNLGDASQVNGVDTRISQWTLLSYMARVNYDFNDKYLLTATIRADGSSRFGANNKFGYFPSVAVGWNISNENFMQDVRWMDQLKLRLSYGAVGNTAINPYQTQASLSRSSYAWENNAAFGYRPGSIGNPDLRWETSATANAGLDFSFFSGRVSGAVEYYITNTTDLLAPQPLPNSTGFGGFTTNIGHTRNKGIELTLSTVNVDKGGFRWNTDLTFGRNKEEIVELANGKVDDVAAGRFIGQPLSVVYDLKKIGIWQTDEAELAKSYGYNPGEIKIEDLNNDGVINAADRQILGSAIPDFVAGLTNRFEYKGFDLSFFLYARAGQFIVSGFHQGNNALAGRYNNLDIDYWTPNNPTNEFPRPNENQESPRNSSTLQYFDGSFLKVRNINFGYNVPGNWASKLGMTSLRLYTSIQQPFIFSEYRTKYKGIDPEVELDNGPSNQNRSIGSDLSPATSVITFGINAKF</sequence>
<keyword evidence="6 8" id="KW-0472">Membrane</keyword>
<gene>
    <name evidence="13" type="ORF">GCM10007390_27010</name>
</gene>
<accession>A0A8J3GAQ4</accession>
<evidence type="ECO:0000256" key="6">
    <source>
        <dbReference type="ARBA" id="ARBA00023136"/>
    </source>
</evidence>
<dbReference type="InterPro" id="IPR037066">
    <property type="entry name" value="Plug_dom_sf"/>
</dbReference>
<dbReference type="NCBIfam" id="TIGR04056">
    <property type="entry name" value="OMP_RagA_SusC"/>
    <property type="match status" value="1"/>
</dbReference>
<evidence type="ECO:0000256" key="8">
    <source>
        <dbReference type="PROSITE-ProRule" id="PRU01360"/>
    </source>
</evidence>
<dbReference type="Proteomes" id="UP000598271">
    <property type="component" value="Unassembled WGS sequence"/>
</dbReference>
<evidence type="ECO:0000313" key="13">
    <source>
        <dbReference type="EMBL" id="GHB71727.1"/>
    </source>
</evidence>
<dbReference type="Pfam" id="PF13715">
    <property type="entry name" value="CarbopepD_reg_2"/>
    <property type="match status" value="1"/>
</dbReference>
<dbReference type="SUPFAM" id="SSF49464">
    <property type="entry name" value="Carboxypeptidase regulatory domain-like"/>
    <property type="match status" value="1"/>
</dbReference>
<evidence type="ECO:0000256" key="1">
    <source>
        <dbReference type="ARBA" id="ARBA00004571"/>
    </source>
</evidence>
<dbReference type="Gene3D" id="2.40.170.20">
    <property type="entry name" value="TonB-dependent receptor, beta-barrel domain"/>
    <property type="match status" value="1"/>
</dbReference>
<dbReference type="Pfam" id="PF07715">
    <property type="entry name" value="Plug"/>
    <property type="match status" value="1"/>
</dbReference>
<dbReference type="InterPro" id="IPR012910">
    <property type="entry name" value="Plug_dom"/>
</dbReference>
<dbReference type="InterPro" id="IPR036942">
    <property type="entry name" value="Beta-barrel_TonB_sf"/>
</dbReference>
<evidence type="ECO:0000259" key="11">
    <source>
        <dbReference type="Pfam" id="PF00593"/>
    </source>
</evidence>
<comment type="similarity">
    <text evidence="8 9">Belongs to the TonB-dependent receptor family.</text>
</comment>
<dbReference type="InterPro" id="IPR023996">
    <property type="entry name" value="TonB-dep_OMP_SusC/RagA"/>
</dbReference>
<evidence type="ECO:0000256" key="10">
    <source>
        <dbReference type="SAM" id="MobiDB-lite"/>
    </source>
</evidence>
<dbReference type="NCBIfam" id="TIGR04057">
    <property type="entry name" value="SusC_RagA_signa"/>
    <property type="match status" value="1"/>
</dbReference>
<feature type="domain" description="TonB-dependent receptor-like beta-barrel" evidence="11">
    <location>
        <begin position="419"/>
        <end position="743"/>
    </location>
</feature>
<evidence type="ECO:0000259" key="12">
    <source>
        <dbReference type="Pfam" id="PF07715"/>
    </source>
</evidence>
<evidence type="ECO:0000256" key="4">
    <source>
        <dbReference type="ARBA" id="ARBA00022692"/>
    </source>
</evidence>
<keyword evidence="7 8" id="KW-0998">Cell outer membrane</keyword>
<keyword evidence="3 8" id="KW-1134">Transmembrane beta strand</keyword>
<proteinExistence type="inferred from homology"/>
<dbReference type="InterPro" id="IPR023997">
    <property type="entry name" value="TonB-dep_OMP_SusC/RagA_CS"/>
</dbReference>
<organism evidence="13 14">
    <name type="scientific">Persicitalea jodogahamensis</name>
    <dbReference type="NCBI Taxonomy" id="402147"/>
    <lineage>
        <taxon>Bacteria</taxon>
        <taxon>Pseudomonadati</taxon>
        <taxon>Bacteroidota</taxon>
        <taxon>Cytophagia</taxon>
        <taxon>Cytophagales</taxon>
        <taxon>Spirosomataceae</taxon>
        <taxon>Persicitalea</taxon>
    </lineage>
</organism>
<evidence type="ECO:0000256" key="5">
    <source>
        <dbReference type="ARBA" id="ARBA00023077"/>
    </source>
</evidence>
<dbReference type="Gene3D" id="2.60.40.1120">
    <property type="entry name" value="Carboxypeptidase-like, regulatory domain"/>
    <property type="match status" value="1"/>
</dbReference>
<protein>
    <submittedName>
        <fullName evidence="13">SusC/RagA family TonB-linked outer membrane protein</fullName>
    </submittedName>
</protein>
<evidence type="ECO:0000256" key="3">
    <source>
        <dbReference type="ARBA" id="ARBA00022452"/>
    </source>
</evidence>